<feature type="compositionally biased region" description="Low complexity" evidence="1">
    <location>
        <begin position="1"/>
        <end position="12"/>
    </location>
</feature>
<dbReference type="EMBL" id="VSRR010003586">
    <property type="protein sequence ID" value="MPC36709.1"/>
    <property type="molecule type" value="Genomic_DNA"/>
</dbReference>
<evidence type="ECO:0000313" key="3">
    <source>
        <dbReference type="Proteomes" id="UP000324222"/>
    </source>
</evidence>
<dbReference type="AlphaFoldDB" id="A0A5B7EUN1"/>
<protein>
    <submittedName>
        <fullName evidence="2">Uncharacterized protein</fullName>
    </submittedName>
</protein>
<sequence length="92" mass="10048">MGSATTTSTTTTSEKESAIHRSFRPTSSARVTSQENARDLLEQAGVGDTSVLESGESLSLSTTRSGNANTNTRHWWPRVPKIKYYSIILTTK</sequence>
<name>A0A5B7EUN1_PORTR</name>
<feature type="compositionally biased region" description="Low complexity" evidence="1">
    <location>
        <begin position="49"/>
        <end position="66"/>
    </location>
</feature>
<organism evidence="2 3">
    <name type="scientific">Portunus trituberculatus</name>
    <name type="common">Swimming crab</name>
    <name type="synonym">Neptunus trituberculatus</name>
    <dbReference type="NCBI Taxonomy" id="210409"/>
    <lineage>
        <taxon>Eukaryota</taxon>
        <taxon>Metazoa</taxon>
        <taxon>Ecdysozoa</taxon>
        <taxon>Arthropoda</taxon>
        <taxon>Crustacea</taxon>
        <taxon>Multicrustacea</taxon>
        <taxon>Malacostraca</taxon>
        <taxon>Eumalacostraca</taxon>
        <taxon>Eucarida</taxon>
        <taxon>Decapoda</taxon>
        <taxon>Pleocyemata</taxon>
        <taxon>Brachyura</taxon>
        <taxon>Eubrachyura</taxon>
        <taxon>Portunoidea</taxon>
        <taxon>Portunidae</taxon>
        <taxon>Portuninae</taxon>
        <taxon>Portunus</taxon>
    </lineage>
</organism>
<keyword evidence="3" id="KW-1185">Reference proteome</keyword>
<evidence type="ECO:0000256" key="1">
    <source>
        <dbReference type="SAM" id="MobiDB-lite"/>
    </source>
</evidence>
<reference evidence="2 3" key="1">
    <citation type="submission" date="2019-05" db="EMBL/GenBank/DDBJ databases">
        <title>Another draft genome of Portunus trituberculatus and its Hox gene families provides insights of decapod evolution.</title>
        <authorList>
            <person name="Jeong J.-H."/>
            <person name="Song I."/>
            <person name="Kim S."/>
            <person name="Choi T."/>
            <person name="Kim D."/>
            <person name="Ryu S."/>
            <person name="Kim W."/>
        </authorList>
    </citation>
    <scope>NUCLEOTIDE SEQUENCE [LARGE SCALE GENOMIC DNA]</scope>
    <source>
        <tissue evidence="2">Muscle</tissue>
    </source>
</reference>
<evidence type="ECO:0000313" key="2">
    <source>
        <dbReference type="EMBL" id="MPC36709.1"/>
    </source>
</evidence>
<accession>A0A5B7EUN1</accession>
<feature type="compositionally biased region" description="Polar residues" evidence="1">
    <location>
        <begin position="24"/>
        <end position="35"/>
    </location>
</feature>
<comment type="caution">
    <text evidence="2">The sequence shown here is derived from an EMBL/GenBank/DDBJ whole genome shotgun (WGS) entry which is preliminary data.</text>
</comment>
<gene>
    <name evidence="2" type="ORF">E2C01_030177</name>
</gene>
<feature type="region of interest" description="Disordered" evidence="1">
    <location>
        <begin position="1"/>
        <end position="73"/>
    </location>
</feature>
<dbReference type="Proteomes" id="UP000324222">
    <property type="component" value="Unassembled WGS sequence"/>
</dbReference>
<proteinExistence type="predicted"/>